<protein>
    <recommendedName>
        <fullName evidence="7">Thioredoxin</fullName>
    </recommendedName>
</protein>
<dbReference type="SUPFAM" id="SSF52833">
    <property type="entry name" value="Thioredoxin-like"/>
    <property type="match status" value="1"/>
</dbReference>
<keyword evidence="6" id="KW-0676">Redox-active center</keyword>
<gene>
    <name evidence="9" type="primary">trxC</name>
    <name evidence="9" type="ORF">ACFSF0_10805</name>
</gene>
<dbReference type="PANTHER" id="PTHR45663:SF11">
    <property type="entry name" value="GEO12009P1"/>
    <property type="match status" value="1"/>
</dbReference>
<dbReference type="InterPro" id="IPR011723">
    <property type="entry name" value="Znf/thioredoxin_put"/>
</dbReference>
<evidence type="ECO:0000313" key="10">
    <source>
        <dbReference type="Proteomes" id="UP001597304"/>
    </source>
</evidence>
<feature type="domain" description="Thioredoxin" evidence="8">
    <location>
        <begin position="38"/>
        <end position="149"/>
    </location>
</feature>
<evidence type="ECO:0000256" key="3">
    <source>
        <dbReference type="ARBA" id="ARBA00022723"/>
    </source>
</evidence>
<evidence type="ECO:0000259" key="8">
    <source>
        <dbReference type="PROSITE" id="PS51352"/>
    </source>
</evidence>
<dbReference type="RefSeq" id="WP_147911409.1">
    <property type="nucleotide sequence ID" value="NZ_JBHUEJ010000019.1"/>
</dbReference>
<dbReference type="Gene3D" id="3.40.30.10">
    <property type="entry name" value="Glutaredoxin"/>
    <property type="match status" value="1"/>
</dbReference>
<dbReference type="Pfam" id="PF00085">
    <property type="entry name" value="Thioredoxin"/>
    <property type="match status" value="1"/>
</dbReference>
<dbReference type="Gene3D" id="2.30.30.380">
    <property type="entry name" value="Zn-finger domain of Sec23/24"/>
    <property type="match status" value="1"/>
</dbReference>
<keyword evidence="3" id="KW-0479">Metal-binding</keyword>
<evidence type="ECO:0000256" key="7">
    <source>
        <dbReference type="NCBIfam" id="TIGR01068"/>
    </source>
</evidence>
<dbReference type="Pfam" id="PF21352">
    <property type="entry name" value="Zn_ribbon_Thio2"/>
    <property type="match status" value="1"/>
</dbReference>
<keyword evidence="4" id="KW-0249">Electron transport</keyword>
<evidence type="ECO:0000256" key="2">
    <source>
        <dbReference type="ARBA" id="ARBA00022448"/>
    </source>
</evidence>
<dbReference type="InterPro" id="IPR005746">
    <property type="entry name" value="Thioredoxin"/>
</dbReference>
<evidence type="ECO:0000256" key="1">
    <source>
        <dbReference type="ARBA" id="ARBA00008987"/>
    </source>
</evidence>
<dbReference type="NCBIfam" id="NF008229">
    <property type="entry name" value="PRK10996.1"/>
    <property type="match status" value="1"/>
</dbReference>
<dbReference type="EMBL" id="JBHUEJ010000019">
    <property type="protein sequence ID" value="MFD1711099.1"/>
    <property type="molecule type" value="Genomic_DNA"/>
</dbReference>
<comment type="similarity">
    <text evidence="1">Belongs to the thioredoxin family.</text>
</comment>
<dbReference type="NCBIfam" id="TIGR02098">
    <property type="entry name" value="MJ0042_CXXC"/>
    <property type="match status" value="1"/>
</dbReference>
<dbReference type="PANTHER" id="PTHR45663">
    <property type="entry name" value="GEO12009P1"/>
    <property type="match status" value="1"/>
</dbReference>
<dbReference type="Proteomes" id="UP001597304">
    <property type="component" value="Unassembled WGS sequence"/>
</dbReference>
<evidence type="ECO:0000256" key="4">
    <source>
        <dbReference type="ARBA" id="ARBA00022982"/>
    </source>
</evidence>
<keyword evidence="10" id="KW-1185">Reference proteome</keyword>
<keyword evidence="5" id="KW-1015">Disulfide bond</keyword>
<evidence type="ECO:0000256" key="6">
    <source>
        <dbReference type="ARBA" id="ARBA00023284"/>
    </source>
</evidence>
<sequence length="151" mass="16344">MSEAEALHIVCPHCQTTNRVRAEQLGSDPTCGQCKQPLFTGHPVALNDVTAFDKQIGRNQIPVLVDFWAPWCGPCRMMAPAYEKAAAELEPHVRVAKVDTEAAPALGTRFNIRSIPTLALFVGGKEVARQPGAMTNPAQIAHWVKAHTPPG</sequence>
<dbReference type="InterPro" id="IPR049299">
    <property type="entry name" value="Thio2_N"/>
</dbReference>
<organism evidence="9 10">
    <name type="scientific">Ottowia flava</name>
    <dbReference type="NCBI Taxonomy" id="2675430"/>
    <lineage>
        <taxon>Bacteria</taxon>
        <taxon>Pseudomonadati</taxon>
        <taxon>Pseudomonadota</taxon>
        <taxon>Betaproteobacteria</taxon>
        <taxon>Burkholderiales</taxon>
        <taxon>Comamonadaceae</taxon>
        <taxon>Ottowia</taxon>
    </lineage>
</organism>
<dbReference type="PROSITE" id="PS00194">
    <property type="entry name" value="THIOREDOXIN_1"/>
    <property type="match status" value="1"/>
</dbReference>
<evidence type="ECO:0000256" key="5">
    <source>
        <dbReference type="ARBA" id="ARBA00023157"/>
    </source>
</evidence>
<dbReference type="CDD" id="cd02947">
    <property type="entry name" value="TRX_family"/>
    <property type="match status" value="1"/>
</dbReference>
<dbReference type="NCBIfam" id="TIGR01068">
    <property type="entry name" value="thioredoxin"/>
    <property type="match status" value="1"/>
</dbReference>
<dbReference type="InterPro" id="IPR013766">
    <property type="entry name" value="Thioredoxin_domain"/>
</dbReference>
<dbReference type="PRINTS" id="PR00421">
    <property type="entry name" value="THIOREDOXIN"/>
</dbReference>
<dbReference type="InterPro" id="IPR036249">
    <property type="entry name" value="Thioredoxin-like_sf"/>
</dbReference>
<name>A0ABW4KV77_9BURK</name>
<comment type="caution">
    <text evidence="9">The sequence shown here is derived from an EMBL/GenBank/DDBJ whole genome shotgun (WGS) entry which is preliminary data.</text>
</comment>
<proteinExistence type="inferred from homology"/>
<reference evidence="10" key="1">
    <citation type="journal article" date="2019" name="Int. J. Syst. Evol. Microbiol.">
        <title>The Global Catalogue of Microorganisms (GCM) 10K type strain sequencing project: providing services to taxonomists for standard genome sequencing and annotation.</title>
        <authorList>
            <consortium name="The Broad Institute Genomics Platform"/>
            <consortium name="The Broad Institute Genome Sequencing Center for Infectious Disease"/>
            <person name="Wu L."/>
            <person name="Ma J."/>
        </authorList>
    </citation>
    <scope>NUCLEOTIDE SEQUENCE [LARGE SCALE GENOMIC DNA]</scope>
    <source>
        <strain evidence="10">LMG 29247</strain>
    </source>
</reference>
<keyword evidence="2" id="KW-0813">Transport</keyword>
<dbReference type="PROSITE" id="PS51352">
    <property type="entry name" value="THIOREDOXIN_2"/>
    <property type="match status" value="1"/>
</dbReference>
<evidence type="ECO:0000313" key="9">
    <source>
        <dbReference type="EMBL" id="MFD1711099.1"/>
    </source>
</evidence>
<accession>A0ABW4KV77</accession>
<dbReference type="InterPro" id="IPR017937">
    <property type="entry name" value="Thioredoxin_CS"/>
</dbReference>